<evidence type="ECO:0000313" key="2">
    <source>
        <dbReference type="EMBL" id="MFC5895908.1"/>
    </source>
</evidence>
<name>A0ABW1FN82_9ACTN</name>
<dbReference type="EMBL" id="JBHSPW010000012">
    <property type="protein sequence ID" value="MFC5895908.1"/>
    <property type="molecule type" value="Genomic_DNA"/>
</dbReference>
<dbReference type="Proteomes" id="UP001596241">
    <property type="component" value="Unassembled WGS sequence"/>
</dbReference>
<dbReference type="RefSeq" id="WP_345078429.1">
    <property type="nucleotide sequence ID" value="NZ_BAAAWG010000002.1"/>
</dbReference>
<evidence type="ECO:0000313" key="3">
    <source>
        <dbReference type="Proteomes" id="UP001596241"/>
    </source>
</evidence>
<gene>
    <name evidence="2" type="ORF">ACFP3M_24245</name>
</gene>
<proteinExistence type="predicted"/>
<keyword evidence="3" id="KW-1185">Reference proteome</keyword>
<feature type="transmembrane region" description="Helical" evidence="1">
    <location>
        <begin position="66"/>
        <end position="88"/>
    </location>
</feature>
<organism evidence="2 3">
    <name type="scientific">Streptomyces ramulosus</name>
    <dbReference type="NCBI Taxonomy" id="47762"/>
    <lineage>
        <taxon>Bacteria</taxon>
        <taxon>Bacillati</taxon>
        <taxon>Actinomycetota</taxon>
        <taxon>Actinomycetes</taxon>
        <taxon>Kitasatosporales</taxon>
        <taxon>Streptomycetaceae</taxon>
        <taxon>Streptomyces</taxon>
    </lineage>
</organism>
<protein>
    <recommendedName>
        <fullName evidence="4">Integral membrane protein</fullName>
    </recommendedName>
</protein>
<keyword evidence="1" id="KW-1133">Transmembrane helix</keyword>
<feature type="transmembrane region" description="Helical" evidence="1">
    <location>
        <begin position="12"/>
        <end position="32"/>
    </location>
</feature>
<evidence type="ECO:0008006" key="4">
    <source>
        <dbReference type="Google" id="ProtNLM"/>
    </source>
</evidence>
<sequence>MDLRRLRKVGTGLLLGVIPGLLMCGWGLYMMLSGPRCGGEAMRDTDICLQNHTTRYDYDDTERDGLIGGIILTSVGGLLTVVGGWFGASSAHLKYKDSLRRPPRPAGR</sequence>
<comment type="caution">
    <text evidence="2">The sequence shown here is derived from an EMBL/GenBank/DDBJ whole genome shotgun (WGS) entry which is preliminary data.</text>
</comment>
<accession>A0ABW1FN82</accession>
<reference evidence="3" key="1">
    <citation type="journal article" date="2019" name="Int. J. Syst. Evol. Microbiol.">
        <title>The Global Catalogue of Microorganisms (GCM) 10K type strain sequencing project: providing services to taxonomists for standard genome sequencing and annotation.</title>
        <authorList>
            <consortium name="The Broad Institute Genomics Platform"/>
            <consortium name="The Broad Institute Genome Sequencing Center for Infectious Disease"/>
            <person name="Wu L."/>
            <person name="Ma J."/>
        </authorList>
    </citation>
    <scope>NUCLEOTIDE SEQUENCE [LARGE SCALE GENOMIC DNA]</scope>
    <source>
        <strain evidence="3">CGMCC 1.15809</strain>
    </source>
</reference>
<evidence type="ECO:0000256" key="1">
    <source>
        <dbReference type="SAM" id="Phobius"/>
    </source>
</evidence>
<keyword evidence="1" id="KW-0472">Membrane</keyword>
<keyword evidence="1" id="KW-0812">Transmembrane</keyword>